<gene>
    <name evidence="2" type="ORF">GRX01_05095</name>
</gene>
<dbReference type="EMBL" id="WUUS01000003">
    <property type="protein sequence ID" value="MXR40718.1"/>
    <property type="molecule type" value="Genomic_DNA"/>
</dbReference>
<sequence length="298" mass="32199">MLDQCVEGPPTDPDWYRSVLGQLAERTTCDLASDEFDSALADDSPGAIRLGRAMRYATVTAAAVVLVDATLQYPSLDSTTLTRAINDAARNGLDPETVTNAGHRALEVATAIGHGEAVVRLADAFPHPDDTRAAFASVVTEHLSDGSFETVQQFRESLTDARTREWTRGDLLAFPPIAFEELVADCWREYQNAVITTRGSSDRGIDVIARTDTGTRLAIQAKRYQRSNTVGIATVQRTAGLTVEFDIDRAVVVTSSNYTRQATESAEQIGLLTLVDGEQLCAWLTASSLAPPFMAESA</sequence>
<feature type="domain" description="Restriction endonuclease type IV Mrr" evidence="1">
    <location>
        <begin position="173"/>
        <end position="284"/>
    </location>
</feature>
<dbReference type="PANTHER" id="PTHR30015">
    <property type="entry name" value="MRR RESTRICTION SYSTEM PROTEIN"/>
    <property type="match status" value="1"/>
</dbReference>
<evidence type="ECO:0000313" key="3">
    <source>
        <dbReference type="Proteomes" id="UP000437065"/>
    </source>
</evidence>
<dbReference type="InterPro" id="IPR011335">
    <property type="entry name" value="Restrct_endonuc-II-like"/>
</dbReference>
<proteinExistence type="predicted"/>
<dbReference type="RefSeq" id="WP_159664126.1">
    <property type="nucleotide sequence ID" value="NZ_WUUS01000003.1"/>
</dbReference>
<dbReference type="PANTHER" id="PTHR30015:SF6">
    <property type="entry name" value="SLL1429 PROTEIN"/>
    <property type="match status" value="1"/>
</dbReference>
<dbReference type="InterPro" id="IPR052906">
    <property type="entry name" value="Type_IV_Methyl-Rstrct_Enzyme"/>
</dbReference>
<keyword evidence="3" id="KW-1185">Reference proteome</keyword>
<dbReference type="InterPro" id="IPR011856">
    <property type="entry name" value="tRNA_endonuc-like_dom_sf"/>
</dbReference>
<dbReference type="AlphaFoldDB" id="A0A6B0SP71"/>
<protein>
    <recommendedName>
        <fullName evidence="1">Restriction endonuclease type IV Mrr domain-containing protein</fullName>
    </recommendedName>
</protein>
<dbReference type="GO" id="GO:0009307">
    <property type="term" value="P:DNA restriction-modification system"/>
    <property type="evidence" value="ECO:0007669"/>
    <property type="project" value="InterPro"/>
</dbReference>
<organism evidence="2 3">
    <name type="scientific">Halobaculum saliterrae</name>
    <dbReference type="NCBI Taxonomy" id="2073113"/>
    <lineage>
        <taxon>Archaea</taxon>
        <taxon>Methanobacteriati</taxon>
        <taxon>Methanobacteriota</taxon>
        <taxon>Stenosarchaea group</taxon>
        <taxon>Halobacteria</taxon>
        <taxon>Halobacteriales</taxon>
        <taxon>Haloferacaceae</taxon>
        <taxon>Halobaculum</taxon>
    </lineage>
</organism>
<dbReference type="Gene3D" id="3.40.1350.10">
    <property type="match status" value="1"/>
</dbReference>
<dbReference type="GO" id="GO:0003677">
    <property type="term" value="F:DNA binding"/>
    <property type="evidence" value="ECO:0007669"/>
    <property type="project" value="InterPro"/>
</dbReference>
<dbReference type="Pfam" id="PF04471">
    <property type="entry name" value="Mrr_cat"/>
    <property type="match status" value="1"/>
</dbReference>
<comment type="caution">
    <text evidence="2">The sequence shown here is derived from an EMBL/GenBank/DDBJ whole genome shotgun (WGS) entry which is preliminary data.</text>
</comment>
<reference evidence="2 3" key="1">
    <citation type="submission" date="2019-12" db="EMBL/GenBank/DDBJ databases">
        <title>Isolation and characterization of three novel carbon monoxide-oxidizing members of Halobacteria from salione crusts and soils.</title>
        <authorList>
            <person name="Myers M.R."/>
            <person name="King G.M."/>
        </authorList>
    </citation>
    <scope>NUCLEOTIDE SEQUENCE [LARGE SCALE GENOMIC DNA]</scope>
    <source>
        <strain evidence="2 3">WSA2</strain>
    </source>
</reference>
<dbReference type="Proteomes" id="UP000437065">
    <property type="component" value="Unassembled WGS sequence"/>
</dbReference>
<evidence type="ECO:0000313" key="2">
    <source>
        <dbReference type="EMBL" id="MXR40718.1"/>
    </source>
</evidence>
<dbReference type="SUPFAM" id="SSF52980">
    <property type="entry name" value="Restriction endonuclease-like"/>
    <property type="match status" value="1"/>
</dbReference>
<evidence type="ECO:0000259" key="1">
    <source>
        <dbReference type="Pfam" id="PF04471"/>
    </source>
</evidence>
<dbReference type="OrthoDB" id="141004at2157"/>
<name>A0A6B0SP71_9EURY</name>
<dbReference type="InterPro" id="IPR007560">
    <property type="entry name" value="Restrct_endonuc_IV_Mrr"/>
</dbReference>
<accession>A0A6B0SP71</accession>
<dbReference type="GO" id="GO:0015666">
    <property type="term" value="F:restriction endodeoxyribonuclease activity"/>
    <property type="evidence" value="ECO:0007669"/>
    <property type="project" value="TreeGrafter"/>
</dbReference>